<dbReference type="GO" id="GO:0005886">
    <property type="term" value="C:plasma membrane"/>
    <property type="evidence" value="ECO:0007669"/>
    <property type="project" value="UniProtKB-SubCell"/>
</dbReference>
<accession>A0A4C1WVG5</accession>
<dbReference type="OrthoDB" id="7371345at2759"/>
<evidence type="ECO:0000256" key="6">
    <source>
        <dbReference type="ARBA" id="ARBA00023170"/>
    </source>
</evidence>
<dbReference type="InterPro" id="IPR052192">
    <property type="entry name" value="Insect_Ionotropic_Sensory_Rcpt"/>
</dbReference>
<comment type="caution">
    <text evidence="8">The sequence shown here is derived from an EMBL/GenBank/DDBJ whole genome shotgun (WGS) entry which is preliminary data.</text>
</comment>
<evidence type="ECO:0000256" key="5">
    <source>
        <dbReference type="ARBA" id="ARBA00023136"/>
    </source>
</evidence>
<evidence type="ECO:0000256" key="3">
    <source>
        <dbReference type="ARBA" id="ARBA00022692"/>
    </source>
</evidence>
<keyword evidence="7" id="KW-0325">Glycoprotein</keyword>
<proteinExistence type="predicted"/>
<dbReference type="EMBL" id="BGZK01000651">
    <property type="protein sequence ID" value="GBP54622.1"/>
    <property type="molecule type" value="Genomic_DNA"/>
</dbReference>
<keyword evidence="5" id="KW-0472">Membrane</keyword>
<keyword evidence="4" id="KW-1133">Transmembrane helix</keyword>
<name>A0A4C1WVG5_EUMVA</name>
<evidence type="ECO:0000256" key="1">
    <source>
        <dbReference type="ARBA" id="ARBA00004651"/>
    </source>
</evidence>
<evidence type="ECO:0000313" key="9">
    <source>
        <dbReference type="Proteomes" id="UP000299102"/>
    </source>
</evidence>
<keyword evidence="3" id="KW-0812">Transmembrane</keyword>
<keyword evidence="2" id="KW-1003">Cell membrane</keyword>
<gene>
    <name evidence="8" type="ORF">EVAR_35884_1</name>
</gene>
<dbReference type="Proteomes" id="UP000299102">
    <property type="component" value="Unassembled WGS sequence"/>
</dbReference>
<evidence type="ECO:0000313" key="8">
    <source>
        <dbReference type="EMBL" id="GBP54622.1"/>
    </source>
</evidence>
<evidence type="ECO:0000256" key="4">
    <source>
        <dbReference type="ARBA" id="ARBA00022989"/>
    </source>
</evidence>
<dbReference type="AlphaFoldDB" id="A0A4C1WVG5"/>
<reference evidence="8 9" key="1">
    <citation type="journal article" date="2019" name="Commun. Biol.">
        <title>The bagworm genome reveals a unique fibroin gene that provides high tensile strength.</title>
        <authorList>
            <person name="Kono N."/>
            <person name="Nakamura H."/>
            <person name="Ohtoshi R."/>
            <person name="Tomita M."/>
            <person name="Numata K."/>
            <person name="Arakawa K."/>
        </authorList>
    </citation>
    <scope>NUCLEOTIDE SEQUENCE [LARGE SCALE GENOMIC DNA]</scope>
</reference>
<evidence type="ECO:0000256" key="2">
    <source>
        <dbReference type="ARBA" id="ARBA00022475"/>
    </source>
</evidence>
<evidence type="ECO:0000256" key="7">
    <source>
        <dbReference type="ARBA" id="ARBA00023180"/>
    </source>
</evidence>
<organism evidence="8 9">
    <name type="scientific">Eumeta variegata</name>
    <name type="common">Bagworm moth</name>
    <name type="synonym">Eumeta japonica</name>
    <dbReference type="NCBI Taxonomy" id="151549"/>
    <lineage>
        <taxon>Eukaryota</taxon>
        <taxon>Metazoa</taxon>
        <taxon>Ecdysozoa</taxon>
        <taxon>Arthropoda</taxon>
        <taxon>Hexapoda</taxon>
        <taxon>Insecta</taxon>
        <taxon>Pterygota</taxon>
        <taxon>Neoptera</taxon>
        <taxon>Endopterygota</taxon>
        <taxon>Lepidoptera</taxon>
        <taxon>Glossata</taxon>
        <taxon>Ditrysia</taxon>
        <taxon>Tineoidea</taxon>
        <taxon>Psychidae</taxon>
        <taxon>Oiketicinae</taxon>
        <taxon>Eumeta</taxon>
    </lineage>
</organism>
<keyword evidence="6" id="KW-0675">Receptor</keyword>
<evidence type="ECO:0008006" key="10">
    <source>
        <dbReference type="Google" id="ProtNLM"/>
    </source>
</evidence>
<dbReference type="PANTHER" id="PTHR42643:SF32">
    <property type="entry name" value="IONOTROPIC RECEPTOR 31A, ISOFORM C-RELATED"/>
    <property type="match status" value="1"/>
</dbReference>
<protein>
    <recommendedName>
        <fullName evidence="10">Ionotropic glutamate receptor C-terminal domain-containing protein</fullName>
    </recommendedName>
</protein>
<dbReference type="PANTHER" id="PTHR42643">
    <property type="entry name" value="IONOTROPIC RECEPTOR 20A-RELATED"/>
    <property type="match status" value="1"/>
</dbReference>
<keyword evidence="9" id="KW-1185">Reference proteome</keyword>
<sequence>MLLAAIAAFFKYKAATNIIVLACWSTIDRIKYIQELNSYGLKVTATSHLADLDYADQRRIQGVLCFNRCHSIIKDAKKHQISSWYKWLVIDDNITSSALNLRHDSDITLLNYAENHNGTTSADLKHQEGSVFTFQDVFLHPKRGFSVHLLAHYSGTFGFRVVGHMETVRKRLNFEGYPLRLATPINYGPVDIVVTSTLRPSRAYRGNPPHPHVILTSQRYRLNRHNKIGRLKMGIPQIGLYLPGRHVSSFIEYLDDNARPEIDSAIRCGHEISSLVVAALNASKVLIQTEIWSSLTENNSMARMISDGEADISGGVLRMLPDRIKKLDYLMHIWPFRVGFTYVAERASSNGMFVEPFSADVWWCCLATGVLLALALRVTARTTMEKEGSFYSAVATCLQQDASAVPESATGRTVFLVLSISSMLIHGYYTSAVVSALMKTARGGPDTLTALADSSIKIAAEDYEYVRRQFFNRLRGTNKLTMSQSRLPLSPIDNCNFRGFTKRTLLASWLGIGYLKEWGSLEVEWRENGP</sequence>
<comment type="subcellular location">
    <subcellularLocation>
        <location evidence="1">Cell membrane</location>
        <topology evidence="1">Multi-pass membrane protein</topology>
    </subcellularLocation>
</comment>
<dbReference type="Gene3D" id="1.10.287.70">
    <property type="match status" value="1"/>
</dbReference>